<dbReference type="InterPro" id="IPR019307">
    <property type="entry name" value="RNA-bd_AU-1/RNase_E/G"/>
</dbReference>
<dbReference type="GO" id="GO:0046872">
    <property type="term" value="F:metal ion binding"/>
    <property type="evidence" value="ECO:0007669"/>
    <property type="project" value="UniProtKB-KW"/>
</dbReference>
<keyword evidence="4" id="KW-0460">Magnesium</keyword>
<evidence type="ECO:0000259" key="6">
    <source>
        <dbReference type="Pfam" id="PF10150"/>
    </source>
</evidence>
<keyword evidence="8" id="KW-1185">Reference proteome</keyword>
<name>A0AAP4BDC3_9FIRM</name>
<evidence type="ECO:0000313" key="8">
    <source>
        <dbReference type="Proteomes" id="UP001300383"/>
    </source>
</evidence>
<evidence type="ECO:0000256" key="4">
    <source>
        <dbReference type="ARBA" id="ARBA00022842"/>
    </source>
</evidence>
<proteinExistence type="predicted"/>
<dbReference type="SUPFAM" id="SSF50249">
    <property type="entry name" value="Nucleic acid-binding proteins"/>
    <property type="match status" value="1"/>
</dbReference>
<dbReference type="InterPro" id="IPR012340">
    <property type="entry name" value="NA-bd_OB-fold"/>
</dbReference>
<evidence type="ECO:0000256" key="2">
    <source>
        <dbReference type="ARBA" id="ARBA00022723"/>
    </source>
</evidence>
<dbReference type="PANTHER" id="PTHR30001">
    <property type="entry name" value="RIBONUCLEASE"/>
    <property type="match status" value="1"/>
</dbReference>
<dbReference type="Proteomes" id="UP001300383">
    <property type="component" value="Unassembled WGS sequence"/>
</dbReference>
<dbReference type="Pfam" id="PF10150">
    <property type="entry name" value="RNase_E_G"/>
    <property type="match status" value="1"/>
</dbReference>
<gene>
    <name evidence="7" type="ORF">QJ036_12320</name>
</gene>
<dbReference type="RefSeq" id="WP_283231658.1">
    <property type="nucleotide sequence ID" value="NZ_JASGBQ010000028.1"/>
</dbReference>
<dbReference type="Gene3D" id="2.40.50.140">
    <property type="entry name" value="Nucleic acid-binding proteins"/>
    <property type="match status" value="1"/>
</dbReference>
<keyword evidence="3" id="KW-0378">Hydrolase</keyword>
<evidence type="ECO:0000256" key="5">
    <source>
        <dbReference type="ARBA" id="ARBA00022884"/>
    </source>
</evidence>
<dbReference type="PANTHER" id="PTHR30001:SF0">
    <property type="entry name" value="RIBONUCLEASE G"/>
    <property type="match status" value="1"/>
</dbReference>
<comment type="cofactor">
    <cofactor evidence="1">
        <name>Mg(2+)</name>
        <dbReference type="ChEBI" id="CHEBI:18420"/>
    </cofactor>
</comment>
<evidence type="ECO:0000313" key="7">
    <source>
        <dbReference type="EMBL" id="MDI9243233.1"/>
    </source>
</evidence>
<feature type="domain" description="RNA-binding protein AU-1/Ribonuclease E/G" evidence="6">
    <location>
        <begin position="112"/>
        <end position="394"/>
    </location>
</feature>
<dbReference type="GO" id="GO:0005737">
    <property type="term" value="C:cytoplasm"/>
    <property type="evidence" value="ECO:0007669"/>
    <property type="project" value="TreeGrafter"/>
</dbReference>
<dbReference type="CDD" id="cd04453">
    <property type="entry name" value="S1_RNase_E"/>
    <property type="match status" value="1"/>
</dbReference>
<dbReference type="GO" id="GO:0016787">
    <property type="term" value="F:hydrolase activity"/>
    <property type="evidence" value="ECO:0007669"/>
    <property type="project" value="UniProtKB-KW"/>
</dbReference>
<dbReference type="GO" id="GO:0006364">
    <property type="term" value="P:rRNA processing"/>
    <property type="evidence" value="ECO:0007669"/>
    <property type="project" value="TreeGrafter"/>
</dbReference>
<protein>
    <submittedName>
        <fullName evidence="7">Ribonuclease E/G</fullName>
    </submittedName>
</protein>
<dbReference type="AlphaFoldDB" id="A0AAP4BDC3"/>
<dbReference type="GO" id="GO:0003723">
    <property type="term" value="F:RNA binding"/>
    <property type="evidence" value="ECO:0007669"/>
    <property type="project" value="UniProtKB-KW"/>
</dbReference>
<comment type="caution">
    <text evidence="7">The sequence shown here is derived from an EMBL/GenBank/DDBJ whole genome shotgun (WGS) entry which is preliminary data.</text>
</comment>
<accession>A0AAP4BDC3</accession>
<evidence type="ECO:0000256" key="3">
    <source>
        <dbReference type="ARBA" id="ARBA00022801"/>
    </source>
</evidence>
<dbReference type="InterPro" id="IPR004659">
    <property type="entry name" value="RNase_E/G"/>
</dbReference>
<organism evidence="7 8">
    <name type="scientific">Fusibacillus kribbianus</name>
    <dbReference type="NCBI Taxonomy" id="3044208"/>
    <lineage>
        <taxon>Bacteria</taxon>
        <taxon>Bacillati</taxon>
        <taxon>Bacillota</taxon>
        <taxon>Clostridia</taxon>
        <taxon>Lachnospirales</taxon>
        <taxon>Lachnospiraceae</taxon>
        <taxon>Fusibacillus</taxon>
    </lineage>
</organism>
<sequence>MRRAVITSLEGLRITAEETDGRITGLFPEKPEEASLVGCIYVGRVSHIVKSIRAAFVDIGRDTMCYYPLDEWEKYAAWQKNGAALHEGDEILLQIEKDAVKTKAPTGSGRLSFTGQYLVLMTGKKGLFFSSRIRSEERKSALKKLLEGKMKRISENEAADFSYGIIVRTNGEAAPEDAVLSELTELLSEAKQIFSVWRTRTAGTLLYEPEPAFLSEIFNNRTETLEEAVTDDRAVYDILLRKKEAILVGNQSCHLPNIRFYEDSYPLYKLYSLETALSHALSRKVWLKSGGSLIIEPTEALVSIDVNTGKFDGKKNLEDTFFKTNLEAAAEIAVQLKLRNLSGIIIVDFIDMKEEDHREQLLSYFEAALKKDPVKITVLGFTRLNLVELTRKKVRKPLHEVMSE</sequence>
<dbReference type="GO" id="GO:0004540">
    <property type="term" value="F:RNA nuclease activity"/>
    <property type="evidence" value="ECO:0007669"/>
    <property type="project" value="InterPro"/>
</dbReference>
<keyword evidence="2" id="KW-0479">Metal-binding</keyword>
<keyword evidence="5" id="KW-0694">RNA-binding</keyword>
<reference evidence="7 8" key="1">
    <citation type="submission" date="2023-05" db="EMBL/GenBank/DDBJ databases">
        <title>[ruminococcus] sp. nov., isolated from a pig farm feces dump.</title>
        <authorList>
            <person name="Chang Y.-H."/>
        </authorList>
    </citation>
    <scope>NUCLEOTIDE SEQUENCE [LARGE SCALE GENOMIC DNA]</scope>
    <source>
        <strain evidence="7 8">YH-rum2234</strain>
    </source>
</reference>
<evidence type="ECO:0000256" key="1">
    <source>
        <dbReference type="ARBA" id="ARBA00001946"/>
    </source>
</evidence>
<dbReference type="EMBL" id="JASGBQ010000028">
    <property type="protein sequence ID" value="MDI9243233.1"/>
    <property type="molecule type" value="Genomic_DNA"/>
</dbReference>